<keyword evidence="4" id="KW-1185">Reference proteome</keyword>
<accession>A0A022QQY5</accession>
<keyword evidence="1" id="KW-0175">Coiled coil</keyword>
<dbReference type="STRING" id="4155.A0A022QQY5"/>
<protein>
    <recommendedName>
        <fullName evidence="5">WPP domain-containing protein</fullName>
    </recommendedName>
</protein>
<dbReference type="Proteomes" id="UP000030748">
    <property type="component" value="Unassembled WGS sequence"/>
</dbReference>
<feature type="coiled-coil region" evidence="1">
    <location>
        <begin position="228"/>
        <end position="262"/>
    </location>
</feature>
<evidence type="ECO:0000256" key="2">
    <source>
        <dbReference type="SAM" id="Phobius"/>
    </source>
</evidence>
<evidence type="ECO:0000313" key="4">
    <source>
        <dbReference type="Proteomes" id="UP000030748"/>
    </source>
</evidence>
<evidence type="ECO:0000256" key="1">
    <source>
        <dbReference type="SAM" id="Coils"/>
    </source>
</evidence>
<evidence type="ECO:0000313" key="3">
    <source>
        <dbReference type="EMBL" id="EYU28905.1"/>
    </source>
</evidence>
<dbReference type="EMBL" id="KI631311">
    <property type="protein sequence ID" value="EYU28905.1"/>
    <property type="molecule type" value="Genomic_DNA"/>
</dbReference>
<keyword evidence="2" id="KW-0472">Membrane</keyword>
<name>A0A022QQY5_ERYGU</name>
<keyword evidence="2" id="KW-0812">Transmembrane</keyword>
<dbReference type="PANTHER" id="PTHR35705:SF12">
    <property type="entry name" value="WPP DOMAIN-CONTAINING PROTEIN"/>
    <property type="match status" value="1"/>
</dbReference>
<evidence type="ECO:0008006" key="5">
    <source>
        <dbReference type="Google" id="ProtNLM"/>
    </source>
</evidence>
<dbReference type="InterPro" id="IPR039976">
    <property type="entry name" value="WIT1/WIT2"/>
</dbReference>
<dbReference type="PANTHER" id="PTHR35705">
    <property type="entry name" value="WPP DOMAIN-INTERACTING TAIL-ANCHORED PROTEIN 1"/>
    <property type="match status" value="1"/>
</dbReference>
<reference evidence="3 4" key="1">
    <citation type="journal article" date="2013" name="Proc. Natl. Acad. Sci. U.S.A.">
        <title>Fine-scale variation in meiotic recombination in Mimulus inferred from population shotgun sequencing.</title>
        <authorList>
            <person name="Hellsten U."/>
            <person name="Wright K.M."/>
            <person name="Jenkins J."/>
            <person name="Shu S."/>
            <person name="Yuan Y."/>
            <person name="Wessler S.R."/>
            <person name="Schmutz J."/>
            <person name="Willis J.H."/>
            <person name="Rokhsar D.S."/>
        </authorList>
    </citation>
    <scope>NUCLEOTIDE SEQUENCE [LARGE SCALE GENOMIC DNA]</scope>
    <source>
        <strain evidence="4">cv. DUN x IM62</strain>
    </source>
</reference>
<keyword evidence="2" id="KW-1133">Transmembrane helix</keyword>
<gene>
    <name evidence="3" type="ORF">MIMGU_mgv1a008746mg</name>
</gene>
<feature type="transmembrane region" description="Helical" evidence="2">
    <location>
        <begin position="335"/>
        <end position="354"/>
    </location>
</feature>
<feature type="coiled-coil region" evidence="1">
    <location>
        <begin position="47"/>
        <end position="174"/>
    </location>
</feature>
<sequence>MEEAAEVAWGRFLEADNTSEVLMGISKEMLGKVQVFHFNLISSNKREQELKSEIQDCTSRLNEKETSIKNLNEEVTGLREKAQKLEETESRFEKVNALTEKSQQQLRAMESEIESLKENLYAAESRAHSRATSEASQEQQNMLYTAIWDMETLIEELKQKVAKAESKTEVAEDRCVVISETNAELNKELVFLRSRVGLMEASLKENDIEKKSRAKEISIKSDLIMDMVMQLATERERIQKQLTSLAKENKLLRERFRKEERNAGLTRRDGIESVVESVEASLIKETEISSESFQVEKSVVNENATESSSSTIGNTNLVIAKDESFVETGKSRKKAYIFVAIFVVLVSILATQLFQREFAASKV</sequence>
<proteinExistence type="predicted"/>
<organism evidence="3 4">
    <name type="scientific">Erythranthe guttata</name>
    <name type="common">Yellow monkey flower</name>
    <name type="synonym">Mimulus guttatus</name>
    <dbReference type="NCBI Taxonomy" id="4155"/>
    <lineage>
        <taxon>Eukaryota</taxon>
        <taxon>Viridiplantae</taxon>
        <taxon>Streptophyta</taxon>
        <taxon>Embryophyta</taxon>
        <taxon>Tracheophyta</taxon>
        <taxon>Spermatophyta</taxon>
        <taxon>Magnoliopsida</taxon>
        <taxon>eudicotyledons</taxon>
        <taxon>Gunneridae</taxon>
        <taxon>Pentapetalae</taxon>
        <taxon>asterids</taxon>
        <taxon>lamiids</taxon>
        <taxon>Lamiales</taxon>
        <taxon>Phrymaceae</taxon>
        <taxon>Erythranthe</taxon>
    </lineage>
</organism>
<dbReference type="AlphaFoldDB" id="A0A022QQY5"/>